<feature type="compositionally biased region" description="Polar residues" evidence="1">
    <location>
        <begin position="60"/>
        <end position="72"/>
    </location>
</feature>
<evidence type="ECO:0000256" key="2">
    <source>
        <dbReference type="SAM" id="Phobius"/>
    </source>
</evidence>
<evidence type="ECO:0000313" key="3">
    <source>
        <dbReference type="EMBL" id="MBA8827096.1"/>
    </source>
</evidence>
<keyword evidence="2" id="KW-1133">Transmembrane helix</keyword>
<evidence type="ECO:0000313" key="4">
    <source>
        <dbReference type="Proteomes" id="UP000569329"/>
    </source>
</evidence>
<feature type="transmembrane region" description="Helical" evidence="2">
    <location>
        <begin position="174"/>
        <end position="196"/>
    </location>
</feature>
<feature type="transmembrane region" description="Helical" evidence="2">
    <location>
        <begin position="217"/>
        <end position="244"/>
    </location>
</feature>
<organism evidence="3 4">
    <name type="scientific">Halosaccharopolyspora lacisalsi</name>
    <dbReference type="NCBI Taxonomy" id="1000566"/>
    <lineage>
        <taxon>Bacteria</taxon>
        <taxon>Bacillati</taxon>
        <taxon>Actinomycetota</taxon>
        <taxon>Actinomycetes</taxon>
        <taxon>Pseudonocardiales</taxon>
        <taxon>Pseudonocardiaceae</taxon>
        <taxon>Halosaccharopolyspora</taxon>
    </lineage>
</organism>
<keyword evidence="4" id="KW-1185">Reference proteome</keyword>
<dbReference type="RefSeq" id="WP_182546287.1">
    <property type="nucleotide sequence ID" value="NZ_JACGWZ010000007.1"/>
</dbReference>
<dbReference type="EMBL" id="JACGWZ010000007">
    <property type="protein sequence ID" value="MBA8827096.1"/>
    <property type="molecule type" value="Genomic_DNA"/>
</dbReference>
<feature type="transmembrane region" description="Helical" evidence="2">
    <location>
        <begin position="135"/>
        <end position="154"/>
    </location>
</feature>
<feature type="transmembrane region" description="Helical" evidence="2">
    <location>
        <begin position="250"/>
        <end position="272"/>
    </location>
</feature>
<evidence type="ECO:0000256" key="1">
    <source>
        <dbReference type="SAM" id="MobiDB-lite"/>
    </source>
</evidence>
<reference evidence="3 4" key="1">
    <citation type="submission" date="2020-07" db="EMBL/GenBank/DDBJ databases">
        <title>Sequencing the genomes of 1000 actinobacteria strains.</title>
        <authorList>
            <person name="Klenk H.-P."/>
        </authorList>
    </citation>
    <scope>NUCLEOTIDE SEQUENCE [LARGE SCALE GENOMIC DNA]</scope>
    <source>
        <strain evidence="3 4">DSM 45975</strain>
    </source>
</reference>
<sequence>MRNGYTITDAGLLVRPEDAAGETYLPANHELATLPIAPVDNSGESGESAAAVTAPAGVEVSNQGKQSTTARSATGPLQRLVTRRRRGRSETEAERAGIASPAEHRLSARIRTAGRLETLKTDPDAQAHSNRRSRALLLGLSGSGIGLGVAISAATAQSTITSFMGWAAGSFASLAAYGADPALGLVLFAVLGLRALASTRGVVLPPTTATAFTRIEFGLFALVAVLNIGPSVGHLVAAVVQLQWAAVGPAAMVLVIHALGPVLVASGVYGVPHMLTVFDRIRTATTSGGGAPVGAGNQQRRDRYAAVPAKWHADLDTVLVAIEDGQLPCDPSGTQIHAWVGGDAGKKKPLREAVAGYRPQQEMTA</sequence>
<keyword evidence="2" id="KW-0812">Transmembrane</keyword>
<name>A0A839E3D8_9PSEU</name>
<dbReference type="AlphaFoldDB" id="A0A839E3D8"/>
<feature type="region of interest" description="Disordered" evidence="1">
    <location>
        <begin position="38"/>
        <end position="104"/>
    </location>
</feature>
<protein>
    <submittedName>
        <fullName evidence="3">Uncharacterized protein</fullName>
    </submittedName>
</protein>
<gene>
    <name evidence="3" type="ORF">FHX42_004480</name>
</gene>
<proteinExistence type="predicted"/>
<dbReference type="Proteomes" id="UP000569329">
    <property type="component" value="Unassembled WGS sequence"/>
</dbReference>
<keyword evidence="2" id="KW-0472">Membrane</keyword>
<comment type="caution">
    <text evidence="3">The sequence shown here is derived from an EMBL/GenBank/DDBJ whole genome shotgun (WGS) entry which is preliminary data.</text>
</comment>
<accession>A0A839E3D8</accession>